<feature type="active site" description="Proton acceptor" evidence="6">
    <location>
        <position position="31"/>
    </location>
</feature>
<dbReference type="PANTHER" id="PTHR12589:SF8">
    <property type="entry name" value="6-CARBOXY-5,6,7,8-TETRAHYDROPTERIN SYNTHASE"/>
    <property type="match status" value="1"/>
</dbReference>
<keyword evidence="5 7" id="KW-0479">Metal-binding</keyword>
<evidence type="ECO:0000256" key="4">
    <source>
        <dbReference type="ARBA" id="ARBA00048807"/>
    </source>
</evidence>
<accession>A0A7C9MKI6</accession>
<dbReference type="RefSeq" id="WP_160959933.1">
    <property type="nucleotide sequence ID" value="NZ_WVUD01000009.1"/>
</dbReference>
<evidence type="ECO:0000256" key="3">
    <source>
        <dbReference type="ARBA" id="ARBA00018141"/>
    </source>
</evidence>
<feature type="binding site" evidence="7">
    <location>
        <position position="37"/>
    </location>
    <ligand>
        <name>Zn(2+)</name>
        <dbReference type="ChEBI" id="CHEBI:29105"/>
    </ligand>
</feature>
<dbReference type="PANTHER" id="PTHR12589">
    <property type="entry name" value="PYRUVOYL TETRAHYDROBIOPTERIN SYNTHASE"/>
    <property type="match status" value="1"/>
</dbReference>
<comment type="similarity">
    <text evidence="2 5">Belongs to the PTPS family. QueD subfamily.</text>
</comment>
<feature type="active site" description="Charge relay system" evidence="6">
    <location>
        <position position="121"/>
    </location>
</feature>
<keyword evidence="9" id="KW-1185">Reference proteome</keyword>
<evidence type="ECO:0000256" key="2">
    <source>
        <dbReference type="ARBA" id="ARBA00008900"/>
    </source>
</evidence>
<dbReference type="InterPro" id="IPR007115">
    <property type="entry name" value="6-PTP_synth/QueD"/>
</dbReference>
<dbReference type="GO" id="GO:0046872">
    <property type="term" value="F:metal ion binding"/>
    <property type="evidence" value="ECO:0007669"/>
    <property type="project" value="UniProtKB-KW"/>
</dbReference>
<dbReference type="AlphaFoldDB" id="A0A7C9MKI6"/>
<evidence type="ECO:0000256" key="7">
    <source>
        <dbReference type="PIRSR" id="PIRSR006113-2"/>
    </source>
</evidence>
<reference evidence="8 9" key="1">
    <citation type="submission" date="2020-01" db="EMBL/GenBank/DDBJ databases">
        <title>Genome sequence of Desulfovibrio aerotolerans DSM 16695(T).</title>
        <authorList>
            <person name="Karnachuk O."/>
            <person name="Avakyan M."/>
            <person name="Mardanov A."/>
            <person name="Kadnikov V."/>
            <person name="Ravin N."/>
        </authorList>
    </citation>
    <scope>NUCLEOTIDE SEQUENCE [LARGE SCALE GENOMIC DNA]</scope>
    <source>
        <strain evidence="8 9">DSM 16695</strain>
    </source>
</reference>
<gene>
    <name evidence="8" type="ORF">GTA51_07365</name>
</gene>
<dbReference type="UniPathway" id="UPA00391"/>
<dbReference type="PIRSF" id="PIRSF006113">
    <property type="entry name" value="PTP_synth"/>
    <property type="match status" value="1"/>
</dbReference>
<organism evidence="8 9">
    <name type="scientific">Solidesulfovibrio aerotolerans</name>
    <dbReference type="NCBI Taxonomy" id="295255"/>
    <lineage>
        <taxon>Bacteria</taxon>
        <taxon>Pseudomonadati</taxon>
        <taxon>Thermodesulfobacteriota</taxon>
        <taxon>Desulfovibrionia</taxon>
        <taxon>Desulfovibrionales</taxon>
        <taxon>Desulfovibrionaceae</taxon>
        <taxon>Solidesulfovibrio</taxon>
    </lineage>
</organism>
<feature type="binding site" evidence="7">
    <location>
        <position position="35"/>
    </location>
    <ligand>
        <name>Zn(2+)</name>
        <dbReference type="ChEBI" id="CHEBI:29105"/>
    </ligand>
</feature>
<feature type="binding site" evidence="7">
    <location>
        <position position="22"/>
    </location>
    <ligand>
        <name>Zn(2+)</name>
        <dbReference type="ChEBI" id="CHEBI:29105"/>
    </ligand>
</feature>
<dbReference type="InterPro" id="IPR038418">
    <property type="entry name" value="6-PTP_synth/QueD_sf"/>
</dbReference>
<feature type="active site" description="Charge relay system" evidence="6">
    <location>
        <position position="76"/>
    </location>
</feature>
<comment type="pathway">
    <text evidence="1 5">Purine metabolism; 7-cyano-7-deazaguanine biosynthesis.</text>
</comment>
<proteinExistence type="inferred from homology"/>
<comment type="cofactor">
    <cofactor evidence="5 7">
        <name>Zn(2+)</name>
        <dbReference type="ChEBI" id="CHEBI:29105"/>
    </cofactor>
    <text evidence="5 7">Binds 1 zinc ion per subunit.</text>
</comment>
<keyword evidence="5 7" id="KW-0862">Zinc</keyword>
<evidence type="ECO:0000313" key="8">
    <source>
        <dbReference type="EMBL" id="MYL82953.1"/>
    </source>
</evidence>
<evidence type="ECO:0000256" key="6">
    <source>
        <dbReference type="PIRSR" id="PIRSR006113-1"/>
    </source>
</evidence>
<comment type="catalytic activity">
    <reaction evidence="4 5">
        <text>7,8-dihydroneopterin 3'-triphosphate + H2O = 6-carboxy-5,6,7,8-tetrahydropterin + triphosphate + acetaldehyde + 2 H(+)</text>
        <dbReference type="Rhea" id="RHEA:27966"/>
        <dbReference type="ChEBI" id="CHEBI:15343"/>
        <dbReference type="ChEBI" id="CHEBI:15377"/>
        <dbReference type="ChEBI" id="CHEBI:15378"/>
        <dbReference type="ChEBI" id="CHEBI:18036"/>
        <dbReference type="ChEBI" id="CHEBI:58462"/>
        <dbReference type="ChEBI" id="CHEBI:61032"/>
        <dbReference type="EC" id="4.1.2.50"/>
    </reaction>
</comment>
<comment type="caution">
    <text evidence="8">The sequence shown here is derived from an EMBL/GenBank/DDBJ whole genome shotgun (WGS) entry which is preliminary data.</text>
</comment>
<dbReference type="GO" id="GO:0008616">
    <property type="term" value="P:tRNA queuosine(34) biosynthetic process"/>
    <property type="evidence" value="ECO:0007669"/>
    <property type="project" value="UniProtKB-KW"/>
</dbReference>
<protein>
    <recommendedName>
        <fullName evidence="3 5">6-carboxy-5,6,7,8-tetrahydropterin synthase</fullName>
        <ecNumber evidence="5">4.-.-.-</ecNumber>
    </recommendedName>
</protein>
<evidence type="ECO:0000256" key="5">
    <source>
        <dbReference type="PIRNR" id="PIRNR006113"/>
    </source>
</evidence>
<sequence length="132" mass="15024">MTTDTRKGRWRLTVTEAFCASHCLRGYEGPCENLHGHNFGVEAVVEGERLDPKVEYLVDFKVLRGRLRQILGELDHRHLNDLPAFSLENPSSENLARHIYRRLEAAIADEPVQLVSVSVSEKDASKATYLEY</sequence>
<keyword evidence="5" id="KW-0456">Lyase</keyword>
<dbReference type="EC" id="4.-.-.-" evidence="5"/>
<dbReference type="Gene3D" id="3.30.479.10">
    <property type="entry name" value="6-pyruvoyl tetrahydropterin synthase/QueD"/>
    <property type="match status" value="1"/>
</dbReference>
<name>A0A7C9MKI6_9BACT</name>
<dbReference type="Pfam" id="PF01242">
    <property type="entry name" value="PTPS"/>
    <property type="match status" value="1"/>
</dbReference>
<dbReference type="EMBL" id="WVUD01000009">
    <property type="protein sequence ID" value="MYL82953.1"/>
    <property type="molecule type" value="Genomic_DNA"/>
</dbReference>
<dbReference type="SUPFAM" id="SSF55620">
    <property type="entry name" value="Tetrahydrobiopterin biosynthesis enzymes-like"/>
    <property type="match status" value="1"/>
</dbReference>
<evidence type="ECO:0000313" key="9">
    <source>
        <dbReference type="Proteomes" id="UP000482487"/>
    </source>
</evidence>
<keyword evidence="5" id="KW-0671">Queuosine biosynthesis</keyword>
<dbReference type="GO" id="GO:0070497">
    <property type="term" value="F:6-carboxytetrahydropterin synthase activity"/>
    <property type="evidence" value="ECO:0007669"/>
    <property type="project" value="UniProtKB-EC"/>
</dbReference>
<evidence type="ECO:0000256" key="1">
    <source>
        <dbReference type="ARBA" id="ARBA00005061"/>
    </source>
</evidence>
<dbReference type="OrthoDB" id="9804698at2"/>
<dbReference type="Proteomes" id="UP000482487">
    <property type="component" value="Unassembled WGS sequence"/>
</dbReference>